<dbReference type="InterPro" id="IPR008979">
    <property type="entry name" value="Galactose-bd-like_sf"/>
</dbReference>
<dbReference type="PANTHER" id="PTHR10030:SF37">
    <property type="entry name" value="ALPHA-L-FUCOSIDASE-RELATED"/>
    <property type="match status" value="1"/>
</dbReference>
<evidence type="ECO:0000256" key="1">
    <source>
        <dbReference type="ARBA" id="ARBA00007951"/>
    </source>
</evidence>
<dbReference type="Gene3D" id="3.20.20.80">
    <property type="entry name" value="Glycosidases"/>
    <property type="match status" value="1"/>
</dbReference>
<feature type="domain" description="F5/8 type C" evidence="6">
    <location>
        <begin position="581"/>
        <end position="717"/>
    </location>
</feature>
<dbReference type="GO" id="GO:0006004">
    <property type="term" value="P:fucose metabolic process"/>
    <property type="evidence" value="ECO:0007669"/>
    <property type="project" value="TreeGrafter"/>
</dbReference>
<keyword evidence="5" id="KW-0326">Glycosidase</keyword>
<dbReference type="SUPFAM" id="SSF51445">
    <property type="entry name" value="(Trans)glycosidases"/>
    <property type="match status" value="1"/>
</dbReference>
<dbReference type="EMBL" id="CP066776">
    <property type="protein sequence ID" value="QQL45588.1"/>
    <property type="molecule type" value="Genomic_DNA"/>
</dbReference>
<evidence type="ECO:0000256" key="4">
    <source>
        <dbReference type="ARBA" id="ARBA00022801"/>
    </source>
</evidence>
<evidence type="ECO:0000256" key="2">
    <source>
        <dbReference type="ARBA" id="ARBA00012662"/>
    </source>
</evidence>
<dbReference type="PROSITE" id="PS50022">
    <property type="entry name" value="FA58C_3"/>
    <property type="match status" value="2"/>
</dbReference>
<dbReference type="SMR" id="A0A6B3L232"/>
<dbReference type="InterPro" id="IPR017853">
    <property type="entry name" value="GH"/>
</dbReference>
<keyword evidence="8" id="KW-1185">Reference proteome</keyword>
<sequence length="1054" mass="114294">MKEFGRKALLYVGVGSAWVLGPVDAAIIDASNGNGGFVSETSSFNGSLEGWTAERGVWVDSGNSGLSTDPFGADNTSNSRFVQIHNNSGETLTSSRTFTVAQSDTIELSFDYKTGGSGDDTTLTVSLWDTQANTTYATLGSISTSSSQASFIQVNYSLSAPSANTNLQLRFSLSAGGKDVHIDRVHLVGGEITPPPPPAVIDYDTVQYLDPSDSEAVRIEKAAKLLPSPRQVDWQRLETTYFIHFGPNTFNEVEWGDGRESVDDFNPTAYDASQWVNVIKNAGGTMLMLVVKHHEGFCLFPSRYTDHDLESSAWQSGTGNVVRDVADACAAAGIKFGVYLSPADLYQIESATNYTTGSGYYGHGSATRLSTIPTNPATFGSDPTQGRTPPAGFESYEYQADDYNRYFLNQLYELLTEYGDIAEVWFDGATPKNGPQPQAYNRHDWYDLIRKLQPGANIAVKGPDVRWVGNEHGHSRETEWSPIPIPQHPDVYTWGDATATDLGSRARLTGGNYLTWWPAEADVPILSGWFHTPSRGVKSANTLIDIYYKSVGRNSNLLLNLSPDKRGLIPENQITPLMEAMTIVQQTFSNNLALDGTVTADSELAESPASRMIDGDLDSYWESEAGNSTPTVTLTMPEVRTFDRVVLQEAIAQRGMRVETFAIDAWINGAWVQQATSTCVGHKRILQIPEVTTDRVRIRITQSRTEPTLANVGLYQSAELLDSPQIAERDAAGRVVITAAAGDTIHYTIDGTTPTMASPTYSGAVDLPLGGTVRAIAVNGNSVSFETIKTFSGYSPTGWTVISVSSEEGAEPGSYAIDDDPSTNWHTDYAAAAAHPHHLTVDMGSVRWIGGFSYLPRGTGANGIAKNYVFEVSTDNSEWTTVATGEFLNIKNNPVLQQVPFDAIEARYFRFTASDEVNNANWTSAAEINVLPGGFDGFRQQHGLQTSAPTSDSDNDGQDLLAEYYFGNSPVTKEQMPVPIVAAPVAGGVALEVVRDSSAVGVTPRFEMTETLDGWEPVTPSSVSSTELGGGKTRDVYSFPVSGLRRFFRVLVQP</sequence>
<evidence type="ECO:0000259" key="6">
    <source>
        <dbReference type="PROSITE" id="PS50022"/>
    </source>
</evidence>
<dbReference type="GO" id="GO:0016139">
    <property type="term" value="P:glycoside catabolic process"/>
    <property type="evidence" value="ECO:0007669"/>
    <property type="project" value="TreeGrafter"/>
</dbReference>
<evidence type="ECO:0000313" key="8">
    <source>
        <dbReference type="Proteomes" id="UP000475117"/>
    </source>
</evidence>
<dbReference type="GO" id="GO:0004560">
    <property type="term" value="F:alpha-L-fucosidase activity"/>
    <property type="evidence" value="ECO:0007669"/>
    <property type="project" value="InterPro"/>
</dbReference>
<feature type="domain" description="F5/8 type C" evidence="6">
    <location>
        <begin position="783"/>
        <end position="933"/>
    </location>
</feature>
<name>A0A6B3L232_9BACT</name>
<evidence type="ECO:0000256" key="5">
    <source>
        <dbReference type="ARBA" id="ARBA00023295"/>
    </source>
</evidence>
<protein>
    <recommendedName>
        <fullName evidence="2">alpha-L-fucosidase</fullName>
        <ecNumber evidence="2">3.2.1.51</ecNumber>
    </recommendedName>
</protein>
<organism evidence="7 8">
    <name type="scientific">Sulfuriroseicoccus oceanibius</name>
    <dbReference type="NCBI Taxonomy" id="2707525"/>
    <lineage>
        <taxon>Bacteria</taxon>
        <taxon>Pseudomonadati</taxon>
        <taxon>Verrucomicrobiota</taxon>
        <taxon>Verrucomicrobiia</taxon>
        <taxon>Verrucomicrobiales</taxon>
        <taxon>Verrucomicrobiaceae</taxon>
        <taxon>Sulfuriroseicoccus</taxon>
    </lineage>
</organism>
<dbReference type="InterPro" id="IPR000933">
    <property type="entry name" value="Glyco_hydro_29"/>
</dbReference>
<dbReference type="SUPFAM" id="SSF49785">
    <property type="entry name" value="Galactose-binding domain-like"/>
    <property type="match status" value="2"/>
</dbReference>
<dbReference type="Pfam" id="PF00754">
    <property type="entry name" value="F5_F8_type_C"/>
    <property type="match status" value="2"/>
</dbReference>
<keyword evidence="3" id="KW-0732">Signal</keyword>
<dbReference type="SMART" id="SM00812">
    <property type="entry name" value="Alpha_L_fucos"/>
    <property type="match status" value="1"/>
</dbReference>
<evidence type="ECO:0000313" key="7">
    <source>
        <dbReference type="EMBL" id="QQL45588.1"/>
    </source>
</evidence>
<keyword evidence="4" id="KW-0378">Hydrolase</keyword>
<reference evidence="7 8" key="1">
    <citation type="submission" date="2020-12" db="EMBL/GenBank/DDBJ databases">
        <title>Sulforoseuscoccus oceanibium gen. nov., sp. nov., a representative of the phylum Verrucomicrobia with special cytoplasmic membrane, and proposal of Sulforoseuscoccusaceae fam. nov.</title>
        <authorList>
            <person name="Xi F."/>
        </authorList>
    </citation>
    <scope>NUCLEOTIDE SEQUENCE [LARGE SCALE GENOMIC DNA]</scope>
    <source>
        <strain evidence="7 8">T37</strain>
    </source>
</reference>
<dbReference type="InterPro" id="IPR057739">
    <property type="entry name" value="Glyco_hydro_29_N"/>
</dbReference>
<dbReference type="GO" id="GO:0005764">
    <property type="term" value="C:lysosome"/>
    <property type="evidence" value="ECO:0007669"/>
    <property type="project" value="TreeGrafter"/>
</dbReference>
<dbReference type="EC" id="3.2.1.51" evidence="2"/>
<dbReference type="PANTHER" id="PTHR10030">
    <property type="entry name" value="ALPHA-L-FUCOSIDASE"/>
    <property type="match status" value="1"/>
</dbReference>
<dbReference type="Pfam" id="PF01120">
    <property type="entry name" value="Alpha_L_fucos"/>
    <property type="match status" value="1"/>
</dbReference>
<comment type="similarity">
    <text evidence="1">Belongs to the glycosyl hydrolase 29 family.</text>
</comment>
<dbReference type="RefSeq" id="WP_164363214.1">
    <property type="nucleotide sequence ID" value="NZ_CP066776.1"/>
</dbReference>
<dbReference type="AlphaFoldDB" id="A0A6B3L232"/>
<gene>
    <name evidence="7" type="ORF">G3M56_003085</name>
</gene>
<proteinExistence type="inferred from homology"/>
<dbReference type="InterPro" id="IPR000421">
    <property type="entry name" value="FA58C"/>
</dbReference>
<dbReference type="InterPro" id="IPR059177">
    <property type="entry name" value="GH29D-like_dom"/>
</dbReference>
<accession>A0A6B3L232</accession>
<dbReference type="Pfam" id="PF13290">
    <property type="entry name" value="CHB_HEX_C_1"/>
    <property type="match status" value="1"/>
</dbReference>
<dbReference type="Gene3D" id="2.60.120.260">
    <property type="entry name" value="Galactose-binding domain-like"/>
    <property type="match status" value="3"/>
</dbReference>
<evidence type="ECO:0000256" key="3">
    <source>
        <dbReference type="ARBA" id="ARBA00022729"/>
    </source>
</evidence>
<dbReference type="KEGG" id="soa:G3M56_003085"/>
<dbReference type="Proteomes" id="UP000475117">
    <property type="component" value="Chromosome"/>
</dbReference>